<evidence type="ECO:0000256" key="5">
    <source>
        <dbReference type="SAM" id="MobiDB-lite"/>
    </source>
</evidence>
<accession>A0AA88AHG5</accession>
<keyword evidence="4" id="KW-0539">Nucleus</keyword>
<evidence type="ECO:0000256" key="4">
    <source>
        <dbReference type="ARBA" id="ARBA00023242"/>
    </source>
</evidence>
<feature type="compositionally biased region" description="Polar residues" evidence="5">
    <location>
        <begin position="165"/>
        <end position="175"/>
    </location>
</feature>
<sequence length="513" mass="56681">MNNCISDWNFEGDLPINGQKNPTGADHDFVELLWRNGQVVLHSQTHRKQAHYNNPNDQPSQVHKHDQQATRGCGPYGNLINMSQDDETVSWIHYPLEDSFEKEFCSNLFSDLHSCDPIDLDKPPTVIRQFEEEKASKCGGFDNSNANHVKLKPSCPENQMPPPRQYSNSAQQNQGTGKVVNFSQFSGSEKCNLRPSGSGQEEARECSVMTVGLSHCGSNQLPNDHDMIRKIIAQSESGKTETLEPTVTSSSGGSGSSFGRTYKQSTTTTSGNTNNKRKSRDAEELECQSKAAELESAAANKSSQRSGTSRKSRAAEVHNLSERTDKASMLDEAIEYLKSLQLQLQIMWMGSGMTPMMFPGVHHYMSRMGMAMAPPALSSIHNPMHLPRVPVVDQSMLVAPSTDQSVLSQNPAFNPLNYQNQMQNTSFPEQYARFMGFHSMQTMPRPVNLFRFSPQIVQQSQSVAQNGISTGPSHSGVPPDGGLSGKMVVIVQIGGQIRYLSNFLPYLDCIAFP</sequence>
<keyword evidence="3" id="KW-0804">Transcription</keyword>
<comment type="caution">
    <text evidence="6">The sequence shown here is derived from an EMBL/GenBank/DDBJ whole genome shotgun (WGS) entry which is preliminary data.</text>
</comment>
<dbReference type="EMBL" id="BTGU01000054">
    <property type="protein sequence ID" value="GMN55008.1"/>
    <property type="molecule type" value="Genomic_DNA"/>
</dbReference>
<dbReference type="InterPro" id="IPR044273">
    <property type="entry name" value="PIF3-like"/>
</dbReference>
<gene>
    <name evidence="6" type="ORF">TIFTF001_024128</name>
</gene>
<comment type="subcellular location">
    <subcellularLocation>
        <location evidence="1">Nucleus</location>
    </subcellularLocation>
</comment>
<evidence type="ECO:0000313" key="7">
    <source>
        <dbReference type="Proteomes" id="UP001187192"/>
    </source>
</evidence>
<feature type="compositionally biased region" description="Polar residues" evidence="5">
    <location>
        <begin position="51"/>
        <end position="61"/>
    </location>
</feature>
<dbReference type="GO" id="GO:0046983">
    <property type="term" value="F:protein dimerization activity"/>
    <property type="evidence" value="ECO:0007669"/>
    <property type="project" value="InterPro"/>
</dbReference>
<feature type="region of interest" description="Disordered" evidence="5">
    <location>
        <begin position="235"/>
        <end position="323"/>
    </location>
</feature>
<dbReference type="SUPFAM" id="SSF47459">
    <property type="entry name" value="HLH, helix-loop-helix DNA-binding domain"/>
    <property type="match status" value="1"/>
</dbReference>
<evidence type="ECO:0000256" key="3">
    <source>
        <dbReference type="ARBA" id="ARBA00023163"/>
    </source>
</evidence>
<feature type="compositionally biased region" description="Low complexity" evidence="5">
    <location>
        <begin position="261"/>
        <end position="274"/>
    </location>
</feature>
<feature type="region of interest" description="Disordered" evidence="5">
    <location>
        <begin position="149"/>
        <end position="175"/>
    </location>
</feature>
<reference evidence="6" key="1">
    <citation type="submission" date="2023-07" db="EMBL/GenBank/DDBJ databases">
        <title>draft genome sequence of fig (Ficus carica).</title>
        <authorList>
            <person name="Takahashi T."/>
            <person name="Nishimura K."/>
        </authorList>
    </citation>
    <scope>NUCLEOTIDE SEQUENCE</scope>
</reference>
<dbReference type="InterPro" id="IPR036638">
    <property type="entry name" value="HLH_DNA-bd_sf"/>
</dbReference>
<feature type="region of interest" description="Disordered" evidence="5">
    <location>
        <begin position="45"/>
        <end position="69"/>
    </location>
</feature>
<dbReference type="GO" id="GO:0003700">
    <property type="term" value="F:DNA-binding transcription factor activity"/>
    <property type="evidence" value="ECO:0007669"/>
    <property type="project" value="InterPro"/>
</dbReference>
<name>A0AA88AHG5_FICCA</name>
<keyword evidence="2" id="KW-0805">Transcription regulation</keyword>
<organism evidence="6 7">
    <name type="scientific">Ficus carica</name>
    <name type="common">Common fig</name>
    <dbReference type="NCBI Taxonomy" id="3494"/>
    <lineage>
        <taxon>Eukaryota</taxon>
        <taxon>Viridiplantae</taxon>
        <taxon>Streptophyta</taxon>
        <taxon>Embryophyta</taxon>
        <taxon>Tracheophyta</taxon>
        <taxon>Spermatophyta</taxon>
        <taxon>Magnoliopsida</taxon>
        <taxon>eudicotyledons</taxon>
        <taxon>Gunneridae</taxon>
        <taxon>Pentapetalae</taxon>
        <taxon>rosids</taxon>
        <taxon>fabids</taxon>
        <taxon>Rosales</taxon>
        <taxon>Moraceae</taxon>
        <taxon>Ficeae</taxon>
        <taxon>Ficus</taxon>
    </lineage>
</organism>
<dbReference type="GO" id="GO:0005634">
    <property type="term" value="C:nucleus"/>
    <property type="evidence" value="ECO:0007669"/>
    <property type="project" value="UniProtKB-SubCell"/>
</dbReference>
<protein>
    <submittedName>
        <fullName evidence="6">Uncharacterized protein</fullName>
    </submittedName>
</protein>
<feature type="compositionally biased region" description="Basic and acidic residues" evidence="5">
    <location>
        <begin position="313"/>
        <end position="323"/>
    </location>
</feature>
<proteinExistence type="predicted"/>
<dbReference type="GO" id="GO:0007165">
    <property type="term" value="P:signal transduction"/>
    <property type="evidence" value="ECO:0007669"/>
    <property type="project" value="UniProtKB-ARBA"/>
</dbReference>
<dbReference type="AlphaFoldDB" id="A0AA88AHG5"/>
<dbReference type="PANTHER" id="PTHR46807">
    <property type="entry name" value="TRANSCRIPTION FACTOR PIF3"/>
    <property type="match status" value="1"/>
</dbReference>
<keyword evidence="7" id="KW-1185">Reference proteome</keyword>
<evidence type="ECO:0000313" key="6">
    <source>
        <dbReference type="EMBL" id="GMN55008.1"/>
    </source>
</evidence>
<dbReference type="PANTHER" id="PTHR46807:SF7">
    <property type="entry name" value="BHLH DOMAIN-CONTAINING PROTEIN"/>
    <property type="match status" value="1"/>
</dbReference>
<evidence type="ECO:0000256" key="2">
    <source>
        <dbReference type="ARBA" id="ARBA00023015"/>
    </source>
</evidence>
<feature type="compositionally biased region" description="Polar residues" evidence="5">
    <location>
        <begin position="299"/>
        <end position="309"/>
    </location>
</feature>
<evidence type="ECO:0000256" key="1">
    <source>
        <dbReference type="ARBA" id="ARBA00004123"/>
    </source>
</evidence>
<dbReference type="Proteomes" id="UP001187192">
    <property type="component" value="Unassembled WGS sequence"/>
</dbReference>